<proteinExistence type="predicted"/>
<organism evidence="10 11">
    <name type="scientific">Vitreoscilla massiliensis</name>
    <dbReference type="NCBI Taxonomy" id="1689272"/>
    <lineage>
        <taxon>Bacteria</taxon>
        <taxon>Pseudomonadati</taxon>
        <taxon>Pseudomonadota</taxon>
        <taxon>Betaproteobacteria</taxon>
        <taxon>Neisseriales</taxon>
        <taxon>Neisseriaceae</taxon>
        <taxon>Vitreoscilla</taxon>
    </lineage>
</organism>
<dbReference type="InterPro" id="IPR000873">
    <property type="entry name" value="AMP-dep_synth/lig_dom"/>
</dbReference>
<gene>
    <name evidence="10" type="ORF">LVJ82_05915</name>
</gene>
<protein>
    <recommendedName>
        <fullName evidence="6">Long-chain-fatty-acid--CoA ligase</fullName>
        <ecNumber evidence="5">6.2.1.3</ecNumber>
    </recommendedName>
    <alternativeName>
        <fullName evidence="7">Long-chain acyl-CoA synthetase</fullName>
    </alternativeName>
</protein>
<name>A0ABY4E5C1_9NEIS</name>
<sequence>MEKIWLSHYDEGVPEYADVTAYSSISAVFNESAAQYGQRPAFTNMGKTLTYAETKQYVDQFSAYLQNVLKLPKGERIAIMMPNVLQYPVAVFGALQAGYVVANVNPLYTPRELEHQLVDCGATTIVVLENFANTLGLVLKNTPVKNVIIANIGEMLGGVKGMLVNFVLRHVKKMIPAYNIPNTIAFKDALAQGKNHPFHPVELTLEDIAFLQYTGGTTGVAKGAILTHGNIVANMQQAGAWIKAKLTRDGEIILTALPLYHIFCLTVNLMIFTKIGAHNILVTNPRDIPALVKEIAKYRVTVITAVNTLFNALVNNADFANVDFSNLKISVGGGMAVQKAVADKWQKITKQPIIEAYGLTETSPGVCVNPLSSTSYSGNIGLPISNTEIDVRDGEGKSVGIGEVGELFVRGPQVMRGYWNMPEETKKVLGDDGFLSTGDVVVVNEQGFVKIVDRKKDMIVVSGFNVYPNEIEDVVAGHPGVLEVACVGVPSEKTGEAIRLFVVKKDPNLTKEDIIAFCRENLTGYKVPKDIVFKNELPKSNVGKILRRELKDAPATDHA</sequence>
<dbReference type="Pfam" id="PF00501">
    <property type="entry name" value="AMP-binding"/>
    <property type="match status" value="1"/>
</dbReference>
<dbReference type="InterPro" id="IPR050237">
    <property type="entry name" value="ATP-dep_AMP-bd_enzyme"/>
</dbReference>
<dbReference type="CDD" id="cd05936">
    <property type="entry name" value="FC-FACS_FadD_like"/>
    <property type="match status" value="1"/>
</dbReference>
<comment type="subcellular location">
    <subcellularLocation>
        <location evidence="1">Membrane</location>
        <topology evidence="1">Peripheral membrane protein</topology>
    </subcellularLocation>
</comment>
<dbReference type="EMBL" id="CP091511">
    <property type="protein sequence ID" value="UOO90508.1"/>
    <property type="molecule type" value="Genomic_DNA"/>
</dbReference>
<reference evidence="10 11" key="1">
    <citation type="journal article" date="2022" name="Res Sq">
        <title>Evolution of multicellular longitudinally dividing oral cavity symbionts (Neisseriaceae).</title>
        <authorList>
            <person name="Nyongesa S."/>
            <person name="Weber P."/>
            <person name="Bernet E."/>
            <person name="Pullido F."/>
            <person name="Nieckarz M."/>
            <person name="Delaby M."/>
            <person name="Nieves C."/>
            <person name="Viehboeck T."/>
            <person name="Krause N."/>
            <person name="Rivera-Millot A."/>
            <person name="Nakamura A."/>
            <person name="Vischer N."/>
            <person name="VanNieuwenhze M."/>
            <person name="Brun Y."/>
            <person name="Cava F."/>
            <person name="Bulgheresi S."/>
            <person name="Veyrier F."/>
        </authorList>
    </citation>
    <scope>NUCLEOTIDE SEQUENCE [LARGE SCALE GENOMIC DNA]</scope>
    <source>
        <strain evidence="10 11">SN4</strain>
    </source>
</reference>
<dbReference type="InterPro" id="IPR025110">
    <property type="entry name" value="AMP-bd_C"/>
</dbReference>
<evidence type="ECO:0000256" key="2">
    <source>
        <dbReference type="ARBA" id="ARBA00005005"/>
    </source>
</evidence>
<dbReference type="PROSITE" id="PS00455">
    <property type="entry name" value="AMP_BINDING"/>
    <property type="match status" value="1"/>
</dbReference>
<evidence type="ECO:0000256" key="6">
    <source>
        <dbReference type="ARBA" id="ARBA00039545"/>
    </source>
</evidence>
<evidence type="ECO:0000256" key="4">
    <source>
        <dbReference type="ARBA" id="ARBA00023136"/>
    </source>
</evidence>
<evidence type="ECO:0000313" key="11">
    <source>
        <dbReference type="Proteomes" id="UP000832011"/>
    </source>
</evidence>
<dbReference type="RefSeq" id="WP_058304836.1">
    <property type="nucleotide sequence ID" value="NZ_CABKVG010000005.1"/>
</dbReference>
<evidence type="ECO:0000259" key="9">
    <source>
        <dbReference type="Pfam" id="PF13193"/>
    </source>
</evidence>
<evidence type="ECO:0000256" key="3">
    <source>
        <dbReference type="ARBA" id="ARBA00022598"/>
    </source>
</evidence>
<dbReference type="Proteomes" id="UP000832011">
    <property type="component" value="Chromosome"/>
</dbReference>
<dbReference type="InterPro" id="IPR045851">
    <property type="entry name" value="AMP-bd_C_sf"/>
</dbReference>
<evidence type="ECO:0000256" key="1">
    <source>
        <dbReference type="ARBA" id="ARBA00004170"/>
    </source>
</evidence>
<feature type="domain" description="AMP-dependent synthetase/ligase" evidence="8">
    <location>
        <begin position="29"/>
        <end position="419"/>
    </location>
</feature>
<feature type="domain" description="AMP-binding enzyme C-terminal" evidence="9">
    <location>
        <begin position="470"/>
        <end position="544"/>
    </location>
</feature>
<dbReference type="Pfam" id="PF13193">
    <property type="entry name" value="AMP-binding_C"/>
    <property type="match status" value="1"/>
</dbReference>
<dbReference type="EC" id="6.2.1.3" evidence="5"/>
<accession>A0ABY4E5C1</accession>
<keyword evidence="4" id="KW-0472">Membrane</keyword>
<dbReference type="Gene3D" id="2.30.38.10">
    <property type="entry name" value="Luciferase, Domain 3"/>
    <property type="match status" value="1"/>
</dbReference>
<dbReference type="Gene3D" id="3.40.50.980">
    <property type="match status" value="2"/>
</dbReference>
<dbReference type="Gene3D" id="3.30.300.30">
    <property type="match status" value="1"/>
</dbReference>
<evidence type="ECO:0000256" key="5">
    <source>
        <dbReference type="ARBA" id="ARBA00026121"/>
    </source>
</evidence>
<evidence type="ECO:0000259" key="8">
    <source>
        <dbReference type="Pfam" id="PF00501"/>
    </source>
</evidence>
<comment type="pathway">
    <text evidence="2">Lipid metabolism; fatty acid beta-oxidation.</text>
</comment>
<keyword evidence="11" id="KW-1185">Reference proteome</keyword>
<dbReference type="PANTHER" id="PTHR43767:SF8">
    <property type="entry name" value="LONG-CHAIN-FATTY-ACID--COA LIGASE"/>
    <property type="match status" value="1"/>
</dbReference>
<keyword evidence="3" id="KW-0436">Ligase</keyword>
<dbReference type="InterPro" id="IPR020845">
    <property type="entry name" value="AMP-binding_CS"/>
</dbReference>
<evidence type="ECO:0000256" key="7">
    <source>
        <dbReference type="ARBA" id="ARBA00042773"/>
    </source>
</evidence>
<evidence type="ECO:0000313" key="10">
    <source>
        <dbReference type="EMBL" id="UOO90508.1"/>
    </source>
</evidence>
<dbReference type="PANTHER" id="PTHR43767">
    <property type="entry name" value="LONG-CHAIN-FATTY-ACID--COA LIGASE"/>
    <property type="match status" value="1"/>
</dbReference>
<dbReference type="SUPFAM" id="SSF56801">
    <property type="entry name" value="Acetyl-CoA synthetase-like"/>
    <property type="match status" value="1"/>
</dbReference>